<protein>
    <recommendedName>
        <fullName evidence="5">Pentacotripeptide-repeat region of PRORP domain-containing protein</fullName>
    </recommendedName>
</protein>
<dbReference type="SUPFAM" id="SSF81901">
    <property type="entry name" value="HCP-like"/>
    <property type="match status" value="1"/>
</dbReference>
<name>A0A2C9W0U9_MANES</name>
<dbReference type="AlphaFoldDB" id="A0A2C9W0U9"/>
<gene>
    <name evidence="4" type="ORF">MANES_04G088300</name>
</gene>
<evidence type="ECO:0008006" key="5">
    <source>
        <dbReference type="Google" id="ProtNLM"/>
    </source>
</evidence>
<comment type="similarity">
    <text evidence="1">Belongs to the PPR family. P subfamily.</text>
</comment>
<evidence type="ECO:0000256" key="2">
    <source>
        <dbReference type="ARBA" id="ARBA00022737"/>
    </source>
</evidence>
<proteinExistence type="inferred from homology"/>
<evidence type="ECO:0000313" key="4">
    <source>
        <dbReference type="EMBL" id="OAY52497.1"/>
    </source>
</evidence>
<dbReference type="InterPro" id="IPR011990">
    <property type="entry name" value="TPR-like_helical_dom_sf"/>
</dbReference>
<dbReference type="Pfam" id="PF01535">
    <property type="entry name" value="PPR"/>
    <property type="match status" value="3"/>
</dbReference>
<sequence>MRPASEIAARISEALISASKKANPALSWTPSLERIVHSLGCRSSLSPSLVAQVIDPCLLTHHSLALGFFNWASQQPGFTHTSLTYQSILKSLSLSRQFNSIESILKQVKARKFSLDSSTHRFVINSLIQGSKTQNAFLLFTEVKSQILDIGPETCNSLLAALSSVGCFENAQRVYDEMTTRGVPFSTMGFGVFIWRFCRDAYLAKVLTMLNQVKEGNSMINGSVIALLIVHGLCQASRVDEALWILNELRIRDCKPDFMAYRVVAEAFRSLGSAADVNKVLKMKRKLGVAPRTNDYGEFILILIKERLIYEAKELGEIIVHGNFPIEIDVLNALMGSVSSIDPSAAVLFFHFLIGKGRLPTLLTLSNLGRNLCRHGKIDEMLEVYHVLTSNDYFSDMESYNVIFSFFCKVGRVREAYGILQEMKKKGLGPDIAMYNSLIEVCCREDLLRPAKKLWDEMFAIGCGVNLKTYNTLIAKFSEIAEVEEALRLFNHMLEKGMAPDATTYASLLKGLCQDTKFDAAIEIFNKSINQDLVLAQSILSTFILNLCTKGQFLVASELLCGLAYDIGHPDSHVVLLKCLADAEEVPIAVEHLKRIQDMSPSKLQVIFTELLALLSCSSKPESILFLLQSMREHCMDSSGDYWKHVCRKSHV</sequence>
<feature type="repeat" description="PPR" evidence="3">
    <location>
        <begin position="222"/>
        <end position="256"/>
    </location>
</feature>
<keyword evidence="2" id="KW-0677">Repeat</keyword>
<dbReference type="InterPro" id="IPR002885">
    <property type="entry name" value="PPR_rpt"/>
</dbReference>
<feature type="repeat" description="PPR" evidence="3">
    <location>
        <begin position="396"/>
        <end position="430"/>
    </location>
</feature>
<feature type="repeat" description="PPR" evidence="3">
    <location>
        <begin position="431"/>
        <end position="465"/>
    </location>
</feature>
<dbReference type="Pfam" id="PF13041">
    <property type="entry name" value="PPR_2"/>
    <property type="match status" value="2"/>
</dbReference>
<feature type="repeat" description="PPR" evidence="3">
    <location>
        <begin position="151"/>
        <end position="185"/>
    </location>
</feature>
<feature type="repeat" description="PPR" evidence="3">
    <location>
        <begin position="466"/>
        <end position="500"/>
    </location>
</feature>
<feature type="repeat" description="PPR" evidence="3">
    <location>
        <begin position="501"/>
        <end position="535"/>
    </location>
</feature>
<dbReference type="PANTHER" id="PTHR47941">
    <property type="entry name" value="PENTATRICOPEPTIDE REPEAT-CONTAINING PROTEIN 3, MITOCHONDRIAL"/>
    <property type="match status" value="1"/>
</dbReference>
<dbReference type="Gene3D" id="1.25.40.10">
    <property type="entry name" value="Tetratricopeptide repeat domain"/>
    <property type="match status" value="4"/>
</dbReference>
<evidence type="ECO:0000256" key="1">
    <source>
        <dbReference type="ARBA" id="ARBA00007626"/>
    </source>
</evidence>
<evidence type="ECO:0000256" key="3">
    <source>
        <dbReference type="PROSITE-ProRule" id="PRU00708"/>
    </source>
</evidence>
<accession>A0A2C9W0U9</accession>
<dbReference type="STRING" id="3983.A0A2C9W0U9"/>
<dbReference type="EMBL" id="CM004390">
    <property type="protein sequence ID" value="OAY52497.1"/>
    <property type="molecule type" value="Genomic_DNA"/>
</dbReference>
<reference evidence="4" key="1">
    <citation type="submission" date="2016-02" db="EMBL/GenBank/DDBJ databases">
        <title>WGS assembly of Manihot esculenta.</title>
        <authorList>
            <person name="Bredeson J.V."/>
            <person name="Prochnik S.E."/>
            <person name="Lyons J.B."/>
            <person name="Schmutz J."/>
            <person name="Grimwood J."/>
            <person name="Vrebalov J."/>
            <person name="Bart R.S."/>
            <person name="Amuge T."/>
            <person name="Ferguson M.E."/>
            <person name="Green R."/>
            <person name="Putnam N."/>
            <person name="Stites J."/>
            <person name="Rounsley S."/>
            <person name="Rokhsar D.S."/>
        </authorList>
    </citation>
    <scope>NUCLEOTIDE SEQUENCE [LARGE SCALE GENOMIC DNA]</scope>
    <source>
        <tissue evidence="4">Leaf</tissue>
    </source>
</reference>
<dbReference type="NCBIfam" id="TIGR00756">
    <property type="entry name" value="PPR"/>
    <property type="match status" value="4"/>
</dbReference>
<dbReference type="PROSITE" id="PS51375">
    <property type="entry name" value="PPR"/>
    <property type="match status" value="6"/>
</dbReference>
<organism evidence="4">
    <name type="scientific">Manihot esculenta</name>
    <name type="common">Cassava</name>
    <name type="synonym">Jatropha manihot</name>
    <dbReference type="NCBI Taxonomy" id="3983"/>
    <lineage>
        <taxon>Eukaryota</taxon>
        <taxon>Viridiplantae</taxon>
        <taxon>Streptophyta</taxon>
        <taxon>Embryophyta</taxon>
        <taxon>Tracheophyta</taxon>
        <taxon>Spermatophyta</taxon>
        <taxon>Magnoliopsida</taxon>
        <taxon>eudicotyledons</taxon>
        <taxon>Gunneridae</taxon>
        <taxon>Pentapetalae</taxon>
        <taxon>rosids</taxon>
        <taxon>fabids</taxon>
        <taxon>Malpighiales</taxon>
        <taxon>Euphorbiaceae</taxon>
        <taxon>Crotonoideae</taxon>
        <taxon>Manihoteae</taxon>
        <taxon>Manihot</taxon>
    </lineage>
</organism>